<keyword evidence="3" id="KW-1185">Reference proteome</keyword>
<gene>
    <name evidence="2" type="ORF">D7Y13_18720</name>
</gene>
<feature type="transmembrane region" description="Helical" evidence="1">
    <location>
        <begin position="463"/>
        <end position="481"/>
    </location>
</feature>
<organism evidence="2 3">
    <name type="scientific">Corallococcus praedator</name>
    <dbReference type="NCBI Taxonomy" id="2316724"/>
    <lineage>
        <taxon>Bacteria</taxon>
        <taxon>Pseudomonadati</taxon>
        <taxon>Myxococcota</taxon>
        <taxon>Myxococcia</taxon>
        <taxon>Myxococcales</taxon>
        <taxon>Cystobacterineae</taxon>
        <taxon>Myxococcaceae</taxon>
        <taxon>Corallococcus</taxon>
    </lineage>
</organism>
<dbReference type="SUPFAM" id="SSF82693">
    <property type="entry name" value="Multidrug efflux transporter AcrB pore domain, PN1, PN2, PC1 and PC2 subdomains"/>
    <property type="match status" value="4"/>
</dbReference>
<dbReference type="PANTHER" id="PTHR32063">
    <property type="match status" value="1"/>
</dbReference>
<protein>
    <submittedName>
        <fullName evidence="2">Multidrug efflux protein</fullName>
    </submittedName>
</protein>
<dbReference type="PRINTS" id="PR00702">
    <property type="entry name" value="ACRIFLAVINRP"/>
</dbReference>
<evidence type="ECO:0000256" key="1">
    <source>
        <dbReference type="SAM" id="Phobius"/>
    </source>
</evidence>
<dbReference type="Gene3D" id="3.30.70.1440">
    <property type="entry name" value="Multidrug efflux transporter AcrB pore domain"/>
    <property type="match status" value="1"/>
</dbReference>
<feature type="transmembrane region" description="Helical" evidence="1">
    <location>
        <begin position="360"/>
        <end position="380"/>
    </location>
</feature>
<feature type="transmembrane region" description="Helical" evidence="1">
    <location>
        <begin position="987"/>
        <end position="1013"/>
    </location>
</feature>
<feature type="transmembrane region" description="Helical" evidence="1">
    <location>
        <begin position="526"/>
        <end position="543"/>
    </location>
</feature>
<dbReference type="Proteomes" id="UP000278907">
    <property type="component" value="Unassembled WGS sequence"/>
</dbReference>
<evidence type="ECO:0000313" key="3">
    <source>
        <dbReference type="Proteomes" id="UP000278907"/>
    </source>
</evidence>
<comment type="caution">
    <text evidence="2">The sequence shown here is derived from an EMBL/GenBank/DDBJ whole genome shotgun (WGS) entry which is preliminary data.</text>
</comment>
<proteinExistence type="predicted"/>
<feature type="transmembrane region" description="Helical" evidence="1">
    <location>
        <begin position="386"/>
        <end position="410"/>
    </location>
</feature>
<feature type="transmembrane region" description="Helical" evidence="1">
    <location>
        <begin position="956"/>
        <end position="975"/>
    </location>
</feature>
<accession>A0ABX9QIR3</accession>
<feature type="transmembrane region" description="Helical" evidence="1">
    <location>
        <begin position="870"/>
        <end position="890"/>
    </location>
</feature>
<sequence length="1031" mass="111342">MNFTALFIRRPVVALVVNLLIIIAGLQALRSLNVRQYPRSENADITVTTAYVGANAELVRGFITTPLERVIAAADGIDYVESQSLQGVSIIRARLKLNYDSNRALSEISSKVDQVRGDLPPEAQVPVMGIESADSQFAVAYLDFTSDFLQQNELSDYLVRVVQPRLSSVEGVQRADILGARTFAMRVWMKPERMAALNVSPSQVRQALAANNSLAAVGQTKGSLVQVNLTANTSLRSVDEFRQLIVRRDGGAVVRLSDIADVVLGAEDYDTDVTINGKTAVFIGIWSLPNANSLEVMQRIRDEMVSLKREMPEQIKAGIAFDGTEYIQNAIDEVVRTLAETLLIVVVVIFLFLGSVRSILVPVVAIPVSLIGTVFLMQMFGFTVNLLTLLAVVLSVGLVVDDAIVVVENVERHLREGLRPVDAALKSARELVGPIIAMTLTLAAVYAPIAFQGGLTGSLFREFALTLAGAVALSGVVALTLSPMMSASLLRAGHEDKGLAGVVNRSFERLRAGYARTLDRSLEIRGPVYAAWVVLSLLALVMFSQSPRELAPTEDQGIVFGIVSTPSNSTLDQLAPSVNEVSKTLLAMPEAGFIFQVMSPGNGFWGLGLKPWEQRKRSGAQVLAETQERVNVLPGIQTFAIQPAALPGGGNFPVEFVIASTAEAEELLGFAQQLQEKATQSGLFAFPPLIDVKMDQPQSEVEVDREKVAQLGLNLGSVGQDLGAAVGGNFVNRFNIAGRSYKVIPQVLRTSRLNPEQLKDIHVTGPDGKLVPLSSIASLREKVAPRSLNRFQQLNAVKLSGVAIRPLDEALTYLETEAARILPAGYRIDYTGESRQLRVEGNTFLPAFMLAVVLIFLVLAAQFNSFRDPLIILAGSVPLALFGAMMTTFLRMPNPTMPYFTDSFTTTLNIYSQVGLVTLVGLIAKNGILIVDFANRLQDEGKTKLEAVREASSARLRPILMTTVATVAGHFPLVLVSGPGAAARNSIGLVLVTGMALGTLFTLYFVPAIYLLIARTRTAPVREEAGLLEAP</sequence>
<dbReference type="PANTHER" id="PTHR32063:SF14">
    <property type="entry name" value="BLL4319 PROTEIN"/>
    <property type="match status" value="1"/>
</dbReference>
<keyword evidence="1" id="KW-1133">Transmembrane helix</keyword>
<evidence type="ECO:0000313" key="2">
    <source>
        <dbReference type="EMBL" id="RKI07086.1"/>
    </source>
</evidence>
<dbReference type="Gene3D" id="3.30.70.1430">
    <property type="entry name" value="Multidrug efflux transporter AcrB pore domain"/>
    <property type="match status" value="2"/>
</dbReference>
<feature type="transmembrane region" description="Helical" evidence="1">
    <location>
        <begin position="334"/>
        <end position="353"/>
    </location>
</feature>
<reference evidence="2 3" key="1">
    <citation type="submission" date="2018-09" db="EMBL/GenBank/DDBJ databases">
        <authorList>
            <person name="Livingstone P.G."/>
            <person name="Whitworth D.E."/>
        </authorList>
    </citation>
    <scope>NUCLEOTIDE SEQUENCE [LARGE SCALE GENOMIC DNA]</scope>
    <source>
        <strain evidence="2 3">CA031B</strain>
    </source>
</reference>
<dbReference type="RefSeq" id="WP_120583230.1">
    <property type="nucleotide sequence ID" value="NZ_RAWI01000133.1"/>
</dbReference>
<dbReference type="Gene3D" id="3.30.70.1320">
    <property type="entry name" value="Multidrug efflux transporter AcrB pore domain like"/>
    <property type="match status" value="1"/>
</dbReference>
<dbReference type="InterPro" id="IPR027463">
    <property type="entry name" value="AcrB_DN_DC_subdom"/>
</dbReference>
<dbReference type="SUPFAM" id="SSF82866">
    <property type="entry name" value="Multidrug efflux transporter AcrB transmembrane domain"/>
    <property type="match status" value="2"/>
</dbReference>
<feature type="transmembrane region" description="Helical" evidence="1">
    <location>
        <begin position="844"/>
        <end position="863"/>
    </location>
</feature>
<dbReference type="Gene3D" id="3.30.2090.10">
    <property type="entry name" value="Multidrug efflux transporter AcrB TolC docking domain, DN and DC subdomains"/>
    <property type="match status" value="2"/>
</dbReference>
<dbReference type="Gene3D" id="1.20.1640.10">
    <property type="entry name" value="Multidrug efflux transporter AcrB transmembrane domain"/>
    <property type="match status" value="2"/>
</dbReference>
<name>A0ABX9QIR3_9BACT</name>
<keyword evidence="1" id="KW-0812">Transmembrane</keyword>
<dbReference type="Pfam" id="PF00873">
    <property type="entry name" value="ACR_tran"/>
    <property type="match status" value="1"/>
</dbReference>
<feature type="transmembrane region" description="Helical" evidence="1">
    <location>
        <begin position="910"/>
        <end position="935"/>
    </location>
</feature>
<dbReference type="InterPro" id="IPR001036">
    <property type="entry name" value="Acrflvin-R"/>
</dbReference>
<dbReference type="SUPFAM" id="SSF82714">
    <property type="entry name" value="Multidrug efflux transporter AcrB TolC docking domain, DN and DC subdomains"/>
    <property type="match status" value="2"/>
</dbReference>
<dbReference type="EMBL" id="RAWI01000133">
    <property type="protein sequence ID" value="RKI07086.1"/>
    <property type="molecule type" value="Genomic_DNA"/>
</dbReference>
<feature type="transmembrane region" description="Helical" evidence="1">
    <location>
        <begin position="431"/>
        <end position="451"/>
    </location>
</feature>
<keyword evidence="1" id="KW-0472">Membrane</keyword>